<dbReference type="Proteomes" id="UP000836387">
    <property type="component" value="Unassembled WGS sequence"/>
</dbReference>
<dbReference type="EMBL" id="CADEHS020000004">
    <property type="protein sequence ID" value="CAG9939872.1"/>
    <property type="molecule type" value="Genomic_DNA"/>
</dbReference>
<gene>
    <name evidence="1" type="ORF">CRV2_00010198</name>
</gene>
<reference evidence="1" key="1">
    <citation type="submission" date="2020-04" db="EMBL/GenBank/DDBJ databases">
        <authorList>
            <person name="Broberg M."/>
        </authorList>
    </citation>
    <scope>NUCLEOTIDE SEQUENCE</scope>
</reference>
<protein>
    <submittedName>
        <fullName evidence="1">Uncharacterized protein</fullName>
    </submittedName>
</protein>
<reference evidence="1" key="2">
    <citation type="submission" date="2021-10" db="EMBL/GenBank/DDBJ databases">
        <authorList>
            <person name="Piombo E."/>
        </authorList>
    </citation>
    <scope>NUCLEOTIDE SEQUENCE</scope>
</reference>
<evidence type="ECO:0000313" key="1">
    <source>
        <dbReference type="EMBL" id="CAG9939872.1"/>
    </source>
</evidence>
<comment type="caution">
    <text evidence="1">The sequence shown here is derived from an EMBL/GenBank/DDBJ whole genome shotgun (WGS) entry which is preliminary data.</text>
</comment>
<organism evidence="1 2">
    <name type="scientific">Clonostachys rosea f. rosea IK726</name>
    <dbReference type="NCBI Taxonomy" id="1349383"/>
    <lineage>
        <taxon>Eukaryota</taxon>
        <taxon>Fungi</taxon>
        <taxon>Dikarya</taxon>
        <taxon>Ascomycota</taxon>
        <taxon>Pezizomycotina</taxon>
        <taxon>Sordariomycetes</taxon>
        <taxon>Hypocreomycetidae</taxon>
        <taxon>Hypocreales</taxon>
        <taxon>Bionectriaceae</taxon>
        <taxon>Clonostachys</taxon>
    </lineage>
</organism>
<accession>A0ACA9TGE6</accession>
<sequence length="102" mass="11226">MPVVALSGDVYGCPRAYALISPVAERSNEAVLAQLGFGNCRHLGSTGGVLKLLANNQVDLWEIVNRHIRDKLDKVEVRTWIEPSDWHLLSSVKTAWTQQSAG</sequence>
<proteinExistence type="predicted"/>
<name>A0ACA9TGE6_BIOOC</name>
<evidence type="ECO:0000313" key="2">
    <source>
        <dbReference type="Proteomes" id="UP000836387"/>
    </source>
</evidence>
<keyword evidence="2" id="KW-1185">Reference proteome</keyword>